<gene>
    <name evidence="3" type="ORF">FHS11_004087</name>
</gene>
<reference evidence="3" key="1">
    <citation type="submission" date="2020-08" db="EMBL/GenBank/DDBJ databases">
        <title>Genomic Encyclopedia of Type Strains, Phase III (KMG-III): the genomes of soil and plant-associated and newly described type strains.</title>
        <authorList>
            <person name="Whitman W."/>
        </authorList>
    </citation>
    <scope>NUCLEOTIDE SEQUENCE [LARGE SCALE GENOMIC DNA]</scope>
    <source>
        <strain evidence="3">CECT 8628</strain>
    </source>
</reference>
<dbReference type="InterPro" id="IPR028994">
    <property type="entry name" value="Integrin_alpha_N"/>
</dbReference>
<dbReference type="AlphaFoldDB" id="A0A839SJN3"/>
<dbReference type="Proteomes" id="UP000539265">
    <property type="component" value="Unassembled WGS sequence"/>
</dbReference>
<organism evidence="3 4">
    <name type="scientific">Mucilaginibacter gotjawali</name>
    <dbReference type="NCBI Taxonomy" id="1550579"/>
    <lineage>
        <taxon>Bacteria</taxon>
        <taxon>Pseudomonadati</taxon>
        <taxon>Bacteroidota</taxon>
        <taxon>Sphingobacteriia</taxon>
        <taxon>Sphingobacteriales</taxon>
        <taxon>Sphingobacteriaceae</taxon>
        <taxon>Mucilaginibacter</taxon>
    </lineage>
</organism>
<dbReference type="EMBL" id="JACHWX010000014">
    <property type="protein sequence ID" value="MBB3057648.1"/>
    <property type="molecule type" value="Genomic_DNA"/>
</dbReference>
<protein>
    <recommendedName>
        <fullName evidence="2">ASPIC/UnbV domain-containing protein</fullName>
    </recommendedName>
</protein>
<dbReference type="PANTHER" id="PTHR16026">
    <property type="entry name" value="CARTILAGE ACIDIC PROTEIN 1"/>
    <property type="match status" value="1"/>
</dbReference>
<accession>A0A839SJN3</accession>
<evidence type="ECO:0000259" key="2">
    <source>
        <dbReference type="Pfam" id="PF07593"/>
    </source>
</evidence>
<dbReference type="Gene3D" id="2.130.10.130">
    <property type="entry name" value="Integrin alpha, N-terminal"/>
    <property type="match status" value="4"/>
</dbReference>
<feature type="domain" description="ASPIC/UnbV" evidence="2">
    <location>
        <begin position="557"/>
        <end position="623"/>
    </location>
</feature>
<evidence type="ECO:0000313" key="4">
    <source>
        <dbReference type="Proteomes" id="UP000539265"/>
    </source>
</evidence>
<keyword evidence="1" id="KW-0732">Signal</keyword>
<comment type="caution">
    <text evidence="3">The sequence shown here is derived from an EMBL/GenBank/DDBJ whole genome shotgun (WGS) entry which is preliminary data.</text>
</comment>
<evidence type="ECO:0000313" key="3">
    <source>
        <dbReference type="EMBL" id="MBB3057648.1"/>
    </source>
</evidence>
<proteinExistence type="predicted"/>
<dbReference type="SUPFAM" id="SSF69318">
    <property type="entry name" value="Integrin alpha N-terminal domain"/>
    <property type="match status" value="3"/>
</dbReference>
<dbReference type="Pfam" id="PF07593">
    <property type="entry name" value="UnbV_ASPIC"/>
    <property type="match status" value="1"/>
</dbReference>
<name>A0A839SJN3_9SPHI</name>
<sequence length="1132" mass="126504">MMVHKYPGAFCQLRSASKEKFQFFFRCGLWLLIACSGFYGCKSPVSNNITSDTTNTLFKLLPAEQTHVDFSNTLTEGLNTNVLMYEYFYNGGGVAVADLNGDGLQDIYFTGNMTNNKLYLNQGHMQFKDITDIAGVAGRPGPWKTGVTFVDINGDGKLDIYVCYSGKIRPEKRINQLFINQGNDSDGIPHFKEMAADYGLDFPSYSTQAYFFDYDRDGDLDLLLVNHNPQRISVLDDISVKNLMANHDDEAGIRLLRNDNGHFHDVTKEAGIVNTSLSYGLAAGVADINGDGWPDIYISNDYSVPDRLYINRGNGTFTDELQKQVGHTSFYSMGNDITDINNDLSPDIFTLDMLPEGNKRQKLLFGADNYESFALNVKVGFYYQYMRNMLHINNKNNTFSEIGQLAGISNTDWSWAPLFADYDNDGWKDVFISNGFTRDYTNMDFIKYMGDNLRDRRVMRQDLLNIVSQIPSSQVKSYFFRNNGDLTFTNTSANWGITQSSNSNGAAYADLDNDGALDLVVNNINQPAFIYKNEARKQNDNRYLAINLKGADKNTQGIGAKVLIYAGGKKQYLEQMPTRGYQSSVSPILHFGLGKDRQIDSLRVIWQRGKTQLLQKVKADQQIVLDEKDAAFVANTQTKEEKPLFKEVKSPIAYHEPANTINDFKRQPLLVNPLSFSGPCMVKGDVNGDGVEDIYLGGENGKAGSLYIGQKGGGFVLKTEAAFESDKASTDAAAIFFDANGDGKPDLYVCSGGYGDFTPDDPLFQDRLYINDGKGNFVKSKNALPKMLSSKSCVKVADINGDGYTDLFVGGRVIPGRYPETPESYILINDGKGHFTDQTTRYNPSLKNIGMVTDAAWVDMNGDKKPDLVVVGEWMPITVFENTNGKLVDATTKYFDKKYSGWWNCLQVSDINHDGHPDIIAGNLGLNSQCKASDNEPVEMYYKDFDDNGSVDPILCFYIQDKSYPFVTRDELLDQISMMRGRFPDYKSYADATLDQVFTPDEMKGAKHLSANYLSTACFISNAKGQLHEAPLPLQAQYSPVYTITMLDYDHDGKDDLLLCGNIKNTRIRFGKYDANYGVLLKGDGNGHYSYISQQQSGFKLQGDVRSVLQVDNTLLFSINQNGIKAYKYKTN</sequence>
<dbReference type="InterPro" id="IPR013517">
    <property type="entry name" value="FG-GAP"/>
</dbReference>
<dbReference type="InterPro" id="IPR011519">
    <property type="entry name" value="UnbV_ASPIC"/>
</dbReference>
<dbReference type="RefSeq" id="WP_197706016.1">
    <property type="nucleotide sequence ID" value="NZ_AP017313.1"/>
</dbReference>
<dbReference type="Pfam" id="PF13517">
    <property type="entry name" value="FG-GAP_3"/>
    <property type="match status" value="7"/>
</dbReference>
<dbReference type="PANTHER" id="PTHR16026:SF0">
    <property type="entry name" value="CARTILAGE ACIDIC PROTEIN 1"/>
    <property type="match status" value="1"/>
</dbReference>
<evidence type="ECO:0000256" key="1">
    <source>
        <dbReference type="ARBA" id="ARBA00022729"/>
    </source>
</evidence>
<keyword evidence="4" id="KW-1185">Reference proteome</keyword>
<dbReference type="InterPro" id="IPR027039">
    <property type="entry name" value="Crtac1"/>
</dbReference>